<sequence>MNVPERPGNPSGIECALCMVHILHSPVSAVLPEQGEKGCWFHIGQLYFRRGCGHAPVEHGIKNGAAGGQDEFMGRYPLGLPAFPHDEPDVAEQLVVEEEGEALLQGALRRLPVVHGLPLKAELRRGGRPGSTGGSTGDRRVGRHRCGSRLNRILSLDAMSASAASAGTGVFVLSLMSIPICYLFNSLIANSAQAFIFAGCSTVIILSIAHFMFKKKAPADPLFYVYAVYAFFSVVNLIIGLEQDNIIDGFVTFYLRQANPHINTTHGHMISYWDGCVHYLMYLLMIAAITWGDSYRAIGLYWVGSFLMRAIVYILGSTVGKHGTEVNYFFLLHMLYISVSIWACFRIFSQPSTQEDELTEAEQKSLLHRPLDLLFIIYLVPAFAFCVFRGLVVLDCSSTWCQEYTQQYEPYLKDPTAYPKAQMLVGMLYSGPYYIITLYGLMVPGCEWMPDLTLVHSGALAQAQFTHICASLHTRTPFSYRVPAGGQPVFLLVNILYALMPQALCYRCRTRPAFFLRPTPDKKTD</sequence>
<accession>A0A7J5X8R0</accession>
<gene>
    <name evidence="14" type="ORF">F7725_026513</name>
</gene>
<evidence type="ECO:0000259" key="13">
    <source>
        <dbReference type="PROSITE" id="PS51751"/>
    </source>
</evidence>
<evidence type="ECO:0000313" key="14">
    <source>
        <dbReference type="EMBL" id="KAF3832848.1"/>
    </source>
</evidence>
<keyword evidence="6" id="KW-0458">Lysosome</keyword>
<feature type="region of interest" description="Disordered" evidence="11">
    <location>
        <begin position="123"/>
        <end position="143"/>
    </location>
</feature>
<dbReference type="GO" id="GO:0005765">
    <property type="term" value="C:lysosomal membrane"/>
    <property type="evidence" value="ECO:0007669"/>
    <property type="project" value="UniProtKB-SubCell"/>
</dbReference>
<feature type="transmembrane region" description="Helical" evidence="12">
    <location>
        <begin position="298"/>
        <end position="316"/>
    </location>
</feature>
<dbReference type="PANTHER" id="PTHR14568">
    <property type="entry name" value="TRANSMEMBRANE SUPERFAMILY 6 MEMBER 1/2"/>
    <property type="match status" value="1"/>
</dbReference>
<evidence type="ECO:0000256" key="6">
    <source>
        <dbReference type="ARBA" id="ARBA00023228"/>
    </source>
</evidence>
<reference evidence="14 15" key="1">
    <citation type="submission" date="2020-03" db="EMBL/GenBank/DDBJ databases">
        <title>Dissostichus mawsoni Genome sequencing and assembly.</title>
        <authorList>
            <person name="Park H."/>
        </authorList>
    </citation>
    <scope>NUCLEOTIDE SEQUENCE [LARGE SCALE GENOMIC DNA]</scope>
    <source>
        <strain evidence="14">DM0001</strain>
        <tissue evidence="14">Muscle</tissue>
    </source>
</reference>
<feature type="transmembrane region" description="Helical" evidence="12">
    <location>
        <begin position="373"/>
        <end position="394"/>
    </location>
</feature>
<dbReference type="PANTHER" id="PTHR14568:SF10">
    <property type="entry name" value="TRANSMEMBRANE 6 SUPERFAMILY MEMBER 1"/>
    <property type="match status" value="1"/>
</dbReference>
<dbReference type="CDD" id="cd21106">
    <property type="entry name" value="TM6SF1-like"/>
    <property type="match status" value="1"/>
</dbReference>
<organism evidence="14 15">
    <name type="scientific">Dissostichus mawsoni</name>
    <name type="common">Antarctic cod</name>
    <dbReference type="NCBI Taxonomy" id="36200"/>
    <lineage>
        <taxon>Eukaryota</taxon>
        <taxon>Metazoa</taxon>
        <taxon>Chordata</taxon>
        <taxon>Craniata</taxon>
        <taxon>Vertebrata</taxon>
        <taxon>Euteleostomi</taxon>
        <taxon>Actinopterygii</taxon>
        <taxon>Neopterygii</taxon>
        <taxon>Teleostei</taxon>
        <taxon>Neoteleostei</taxon>
        <taxon>Acanthomorphata</taxon>
        <taxon>Eupercaria</taxon>
        <taxon>Perciformes</taxon>
        <taxon>Notothenioidei</taxon>
        <taxon>Nototheniidae</taxon>
        <taxon>Dissostichus</taxon>
    </lineage>
</organism>
<comment type="similarity">
    <text evidence="7">Belongs to the TM6SF family.</text>
</comment>
<keyword evidence="5 10" id="KW-0472">Membrane</keyword>
<feature type="transmembrane region" description="Helical" evidence="12">
    <location>
        <begin position="158"/>
        <end position="185"/>
    </location>
</feature>
<comment type="caution">
    <text evidence="14">The sequence shown here is derived from an EMBL/GenBank/DDBJ whole genome shotgun (WGS) entry which is preliminary data.</text>
</comment>
<evidence type="ECO:0000256" key="4">
    <source>
        <dbReference type="ARBA" id="ARBA00022989"/>
    </source>
</evidence>
<feature type="transmembrane region" description="Helical" evidence="12">
    <location>
        <begin position="191"/>
        <end position="211"/>
    </location>
</feature>
<proteinExistence type="inferred from homology"/>
<evidence type="ECO:0000256" key="2">
    <source>
        <dbReference type="ARBA" id="ARBA00022692"/>
    </source>
</evidence>
<evidence type="ECO:0000256" key="8">
    <source>
        <dbReference type="ARBA" id="ARBA00037773"/>
    </source>
</evidence>
<evidence type="ECO:0000313" key="15">
    <source>
        <dbReference type="Proteomes" id="UP000518266"/>
    </source>
</evidence>
<dbReference type="Proteomes" id="UP000518266">
    <property type="component" value="Unassembled WGS sequence"/>
</dbReference>
<feature type="transmembrane region" description="Helical" evidence="12">
    <location>
        <begin position="223"/>
        <end position="241"/>
    </location>
</feature>
<feature type="transmembrane region" description="Helical" evidence="12">
    <location>
        <begin position="328"/>
        <end position="348"/>
    </location>
</feature>
<dbReference type="InterPro" id="IPR033118">
    <property type="entry name" value="EXPERA"/>
</dbReference>
<comment type="subcellular location">
    <subcellularLocation>
        <location evidence="1">Lysosome membrane</location>
        <topology evidence="1">Multi-pass membrane protein</topology>
    </subcellularLocation>
</comment>
<feature type="transmembrane region" description="Helical" evidence="12">
    <location>
        <begin position="270"/>
        <end position="291"/>
    </location>
</feature>
<dbReference type="InterPro" id="IPR059044">
    <property type="entry name" value="TM_Tm6sf1/2"/>
</dbReference>
<protein>
    <recommendedName>
        <fullName evidence="9">Transmembrane 6 superfamily member 1</fullName>
    </recommendedName>
</protein>
<evidence type="ECO:0000256" key="3">
    <source>
        <dbReference type="ARBA" id="ARBA00022737"/>
    </source>
</evidence>
<keyword evidence="15" id="KW-1185">Reference proteome</keyword>
<keyword evidence="4 10" id="KW-1133">Transmembrane helix</keyword>
<evidence type="ECO:0000256" key="11">
    <source>
        <dbReference type="SAM" id="MobiDB-lite"/>
    </source>
</evidence>
<keyword evidence="3" id="KW-0677">Repeat</keyword>
<evidence type="ECO:0000256" key="7">
    <source>
        <dbReference type="ARBA" id="ARBA00034760"/>
    </source>
</evidence>
<evidence type="ECO:0000256" key="10">
    <source>
        <dbReference type="PROSITE-ProRule" id="PRU01087"/>
    </source>
</evidence>
<comment type="function">
    <text evidence="8">May function as sterol isomerase.</text>
</comment>
<evidence type="ECO:0000256" key="12">
    <source>
        <dbReference type="SAM" id="Phobius"/>
    </source>
</evidence>
<feature type="domain" description="EXPERA" evidence="13">
    <location>
        <begin position="371"/>
        <end position="505"/>
    </location>
</feature>
<evidence type="ECO:0000256" key="9">
    <source>
        <dbReference type="ARBA" id="ARBA00040707"/>
    </source>
</evidence>
<dbReference type="OrthoDB" id="8181520at2759"/>
<dbReference type="Pfam" id="PF26083">
    <property type="entry name" value="TM_Tm6sf2"/>
    <property type="match status" value="1"/>
</dbReference>
<dbReference type="EMBL" id="JAAKFY010000027">
    <property type="protein sequence ID" value="KAF3832848.1"/>
    <property type="molecule type" value="Genomic_DNA"/>
</dbReference>
<evidence type="ECO:0000256" key="5">
    <source>
        <dbReference type="ARBA" id="ARBA00023136"/>
    </source>
</evidence>
<keyword evidence="2 10" id="KW-0812">Transmembrane</keyword>
<name>A0A7J5X8R0_DISMA</name>
<dbReference type="InterPro" id="IPR047195">
    <property type="entry name" value="TM6SF1-like"/>
</dbReference>
<feature type="domain" description="EXPERA" evidence="13">
    <location>
        <begin position="219"/>
        <end position="344"/>
    </location>
</feature>
<dbReference type="AlphaFoldDB" id="A0A7J5X8R0"/>
<evidence type="ECO:0000256" key="1">
    <source>
        <dbReference type="ARBA" id="ARBA00004155"/>
    </source>
</evidence>
<dbReference type="PROSITE" id="PS51751">
    <property type="entry name" value="EXPERA"/>
    <property type="match status" value="2"/>
</dbReference>